<dbReference type="PANTHER" id="PTHR33163:SF40">
    <property type="entry name" value="PROTEIN TIC 214"/>
    <property type="match status" value="1"/>
</dbReference>
<keyword evidence="1" id="KW-1001">Plastid inner membrane</keyword>
<dbReference type="RefSeq" id="YP_010471663.1">
    <property type="nucleotide sequence ID" value="NC_066068.1"/>
</dbReference>
<dbReference type="EMBL" id="ON515488">
    <property type="protein sequence ID" value="UVG41020.1"/>
    <property type="molecule type" value="Genomic_DNA"/>
</dbReference>
<sequence>MEEIFITFLFDYQKHNRPLRYKKKDLFGTYLKNEMSQFLFFTCKKYGKFIISFTYPSGLSSFLKMLEQRISLYIIKNDFDQYSYNWWIYTNEINKFHLNNEFRSRIQVLDQEEVFDSRFGFLERSIILGDNEKGNKCLARISDPFLNGPYRGILKKSYSNNRKITSDCRDLVKVFLINKISYIFLNSFRNSLFEVNSKSILNQTIDKEIRPSKSQANYLKFLFYLITTHTNKRMKNHSFRFRIKEVSKRVPKWPYKLIEDLNLDEEDELEEEDLDIYSRRYKRMVIDHDSNDHDQTEIDHDSNDHDQTEEVALIHYYQNSDFRRNLIKGSIRSQRRKTIIWYLFQVDVHSPLFLYRLYKASPFSFKNQFLKYWGGMKEDVDEKEYQRERVEIAESWDTIILTQVIRGLMLVTQSFFRKYILLPTLIITKNVFLLLLFKNPEWDEDFQEWKKEMHIKCTYEGVQLSDKEFPQSWLINGLQIKILDPFCLKFRRISKAQPYKKYKKKNPSFFLTVWGKEADSPFGSPRKRSYIFEYIPKELKVLKKRVKVSLLLFLKEKLLKKKEQKNDTQKIEKNRIFKSSIIIRTTDWLNDSLMERRIQYFSDNIIEIGNQIERISRNTEKITKVQDHNILTSTIRKLGLKSNFFRKYFIGKIYRTSLLNIIAITKMDTQRLLNFKIDRLTNVLCNTKRNKEIEVLNGMQQDQIPFDSTRKKIKESFTNTEGIKKDPNNRCNLYSLSQASVLYKLTKIPLLKNSQIRDMLQYKGNSPFFQEKMEYIRKEWKSWLKGHYQYYLSKNTKGFLLVLKECRNKINQYYTLKKKEPMVVLKEYTLLFKRNDYEVINQKNKWNKYYRYDLLSYKYINWESTLVRKGYESKIFSYQYEPEFFDILLNAHNKEKIYPIRKNFFTDRIYLDSKIIPILLINQNRYIGKKTIQDIELGKREKENVFLMAIRQIIDPDKKIDSEKIDLDLIYFKQEEHGKQGQGNRLLFPSAIQTNYMRKDRSEINREVELDQPFEQYLIFQLRWTNILSQKMMNNLKVYCLILRLINPKKVVISSIQRGEIDLKEILNQKYLVLSELIRKGILIFEPISLSLLRNERSLIYQTLDISLKKNRKKHRIDQKYKDNMDKKPGKGFEKLIPKYKDKNNYNYVPENILSYRRRRELRIRNCFNMLIKVPNHFINEYKHIYSNNDIKSFFELNNFMWPNFRLEDIACINRYWFDTDKSSCFSKSRIHMYPKLHTLFHLNNLVEILDTYAFTIVKHLFY</sequence>
<comment type="function">
    <text evidence="1">Involved in protein precursor import into chloroplasts. May be part of an intermediate translocation complex acting as a protein-conducting channel at the inner envelope.</text>
</comment>
<dbReference type="GO" id="GO:0009706">
    <property type="term" value="C:chloroplast inner membrane"/>
    <property type="evidence" value="ECO:0007669"/>
    <property type="project" value="UniProtKB-SubCell"/>
</dbReference>
<dbReference type="PANTHER" id="PTHR33163">
    <property type="entry name" value="PROTEIN TIC 214-RELATED"/>
    <property type="match status" value="1"/>
</dbReference>
<protein>
    <recommendedName>
        <fullName evidence="1">Protein TIC 214</fullName>
    </recommendedName>
    <alternativeName>
        <fullName evidence="1">Translocon at the inner envelope membrane of chloroplasts 214</fullName>
    </alternativeName>
</protein>
<comment type="subunit">
    <text evidence="1">Part of the Tic complex.</text>
</comment>
<reference evidence="2" key="1">
    <citation type="submission" date="2022-05" db="EMBL/GenBank/DDBJ databases">
        <title>Unprecedent plastid genome of Gastrodia.</title>
        <authorList>
            <person name="Wen Y."/>
            <person name="Jin X."/>
        </authorList>
    </citation>
    <scope>NUCLEOTIDE SEQUENCE</scope>
    <source>
        <strain evidence="2">Jin X.H. 23332</strain>
    </source>
</reference>
<dbReference type="GeneID" id="74848793"/>
<gene>
    <name evidence="2" type="primary">ycf1</name>
    <name evidence="1" type="synonym">TIC214</name>
</gene>
<comment type="subcellular location">
    <subcellularLocation>
        <location evidence="1">Plastid</location>
        <location evidence="1">Chloroplast inner membrane</location>
    </subcellularLocation>
</comment>
<dbReference type="AlphaFoldDB" id="A0A976UFK0"/>
<keyword evidence="1" id="KW-0813">Transport</keyword>
<geneLocation type="chloroplast" evidence="2"/>
<accession>A0A976UFK0</accession>
<keyword evidence="1 2" id="KW-0934">Plastid</keyword>
<keyword evidence="1" id="KW-0472">Membrane</keyword>
<dbReference type="Pfam" id="PF05758">
    <property type="entry name" value="Ycf1"/>
    <property type="match status" value="2"/>
</dbReference>
<comment type="similarity">
    <text evidence="1">Belongs to the TIC214 family.</text>
</comment>
<dbReference type="GO" id="GO:0015031">
    <property type="term" value="P:protein transport"/>
    <property type="evidence" value="ECO:0007669"/>
    <property type="project" value="UniProtKB-KW"/>
</dbReference>
<name>A0A976UFK0_9ASPA</name>
<proteinExistence type="inferred from homology"/>
<keyword evidence="1 2" id="KW-0150">Chloroplast</keyword>
<evidence type="ECO:0000313" key="2">
    <source>
        <dbReference type="EMBL" id="UVG41020.1"/>
    </source>
</evidence>
<dbReference type="InterPro" id="IPR008896">
    <property type="entry name" value="TIC214"/>
</dbReference>
<organism evidence="2">
    <name type="scientific">Didymoplexis pallens</name>
    <dbReference type="NCBI Taxonomy" id="2848458"/>
    <lineage>
        <taxon>Eukaryota</taxon>
        <taxon>Viridiplantae</taxon>
        <taxon>Streptophyta</taxon>
        <taxon>Embryophyta</taxon>
        <taxon>Tracheophyta</taxon>
        <taxon>Spermatophyta</taxon>
        <taxon>Magnoliopsida</taxon>
        <taxon>Liliopsida</taxon>
        <taxon>Asparagales</taxon>
        <taxon>Orchidaceae</taxon>
        <taxon>Epidendroideae</taxon>
        <taxon>Gastrodieae</taxon>
        <taxon>Didymoplexis</taxon>
    </lineage>
</organism>
<evidence type="ECO:0000256" key="1">
    <source>
        <dbReference type="RuleBase" id="RU364085"/>
    </source>
</evidence>
<keyword evidence="1" id="KW-0653">Protein transport</keyword>